<name>A0A6D2I9H3_9BRAS</name>
<evidence type="ECO:0000256" key="1">
    <source>
        <dbReference type="SAM" id="MobiDB-lite"/>
    </source>
</evidence>
<protein>
    <submittedName>
        <fullName evidence="2">Uncharacterized protein</fullName>
    </submittedName>
</protein>
<proteinExistence type="predicted"/>
<feature type="region of interest" description="Disordered" evidence="1">
    <location>
        <begin position="42"/>
        <end position="85"/>
    </location>
</feature>
<comment type="caution">
    <text evidence="2">The sequence shown here is derived from an EMBL/GenBank/DDBJ whole genome shotgun (WGS) entry which is preliminary data.</text>
</comment>
<dbReference type="Proteomes" id="UP000467841">
    <property type="component" value="Unassembled WGS sequence"/>
</dbReference>
<keyword evidence="3" id="KW-1185">Reference proteome</keyword>
<evidence type="ECO:0000313" key="3">
    <source>
        <dbReference type="Proteomes" id="UP000467841"/>
    </source>
</evidence>
<dbReference type="EMBL" id="CACVBM020000943">
    <property type="protein sequence ID" value="CAA7024840.1"/>
    <property type="molecule type" value="Genomic_DNA"/>
</dbReference>
<dbReference type="AlphaFoldDB" id="A0A6D2I9H3"/>
<evidence type="ECO:0000313" key="2">
    <source>
        <dbReference type="EMBL" id="CAA7024840.1"/>
    </source>
</evidence>
<feature type="compositionally biased region" description="Basic residues" evidence="1">
    <location>
        <begin position="61"/>
        <end position="72"/>
    </location>
</feature>
<feature type="compositionally biased region" description="Basic and acidic residues" evidence="1">
    <location>
        <begin position="44"/>
        <end position="60"/>
    </location>
</feature>
<organism evidence="2 3">
    <name type="scientific">Microthlaspi erraticum</name>
    <dbReference type="NCBI Taxonomy" id="1685480"/>
    <lineage>
        <taxon>Eukaryota</taxon>
        <taxon>Viridiplantae</taxon>
        <taxon>Streptophyta</taxon>
        <taxon>Embryophyta</taxon>
        <taxon>Tracheophyta</taxon>
        <taxon>Spermatophyta</taxon>
        <taxon>Magnoliopsida</taxon>
        <taxon>eudicotyledons</taxon>
        <taxon>Gunneridae</taxon>
        <taxon>Pentapetalae</taxon>
        <taxon>rosids</taxon>
        <taxon>malvids</taxon>
        <taxon>Brassicales</taxon>
        <taxon>Brassicaceae</taxon>
        <taxon>Coluteocarpeae</taxon>
        <taxon>Microthlaspi</taxon>
    </lineage>
</organism>
<accession>A0A6D2I9H3</accession>
<gene>
    <name evidence="2" type="ORF">MERR_LOCUS12075</name>
</gene>
<sequence>MIRKMDEELKAKLEERVKEEIMVAAEPGKKMTNERVQKVGITMLKEENAEHPENDDETRRTPPRRRERRRKTSNSNSNLRKYEEP</sequence>
<reference evidence="2" key="1">
    <citation type="submission" date="2020-01" db="EMBL/GenBank/DDBJ databases">
        <authorList>
            <person name="Mishra B."/>
        </authorList>
    </citation>
    <scope>NUCLEOTIDE SEQUENCE [LARGE SCALE GENOMIC DNA]</scope>
</reference>